<organism evidence="8 9">
    <name type="scientific">Collybia nuda</name>
    <dbReference type="NCBI Taxonomy" id="64659"/>
    <lineage>
        <taxon>Eukaryota</taxon>
        <taxon>Fungi</taxon>
        <taxon>Dikarya</taxon>
        <taxon>Basidiomycota</taxon>
        <taxon>Agaricomycotina</taxon>
        <taxon>Agaricomycetes</taxon>
        <taxon>Agaricomycetidae</taxon>
        <taxon>Agaricales</taxon>
        <taxon>Tricholomatineae</taxon>
        <taxon>Clitocybaceae</taxon>
        <taxon>Collybia</taxon>
    </lineage>
</organism>
<protein>
    <recommendedName>
        <fullName evidence="3">D-xylose 1-dehydrogenase (NADP(+), D-xylono-1,5-lactone-forming)</fullName>
        <ecNumber evidence="3">1.1.1.179</ecNumber>
    </recommendedName>
    <alternativeName>
        <fullName evidence="4">D-xylose-NADP dehydrogenase</fullName>
    </alternativeName>
</protein>
<dbReference type="SUPFAM" id="SSF51735">
    <property type="entry name" value="NAD(P)-binding Rossmann-fold domains"/>
    <property type="match status" value="1"/>
</dbReference>
<evidence type="ECO:0000256" key="5">
    <source>
        <dbReference type="ARBA" id="ARBA00049233"/>
    </source>
</evidence>
<evidence type="ECO:0000256" key="2">
    <source>
        <dbReference type="ARBA" id="ARBA00023002"/>
    </source>
</evidence>
<dbReference type="AlphaFoldDB" id="A0A9P5XRY5"/>
<name>A0A9P5XRY5_9AGAR</name>
<dbReference type="InterPro" id="IPR036291">
    <property type="entry name" value="NAD(P)-bd_dom_sf"/>
</dbReference>
<feature type="domain" description="GFO/IDH/MocA-like oxidoreductase" evidence="7">
    <location>
        <begin position="160"/>
        <end position="269"/>
    </location>
</feature>
<dbReference type="EC" id="1.1.1.179" evidence="3"/>
<dbReference type="GO" id="GO:0047837">
    <property type="term" value="F:D-xylose 1-dehydrogenase (NADP+) activity"/>
    <property type="evidence" value="ECO:0007669"/>
    <property type="project" value="UniProtKB-EC"/>
</dbReference>
<evidence type="ECO:0000256" key="4">
    <source>
        <dbReference type="ARBA" id="ARBA00042988"/>
    </source>
</evidence>
<dbReference type="InterPro" id="IPR055170">
    <property type="entry name" value="GFO_IDH_MocA-like_dom"/>
</dbReference>
<comment type="catalytic activity">
    <reaction evidence="5">
        <text>D-xylose + NADP(+) = D-xylono-1,5-lactone + NADPH + H(+)</text>
        <dbReference type="Rhea" id="RHEA:22000"/>
        <dbReference type="ChEBI" id="CHEBI:15378"/>
        <dbReference type="ChEBI" id="CHEBI:15867"/>
        <dbReference type="ChEBI" id="CHEBI:53455"/>
        <dbReference type="ChEBI" id="CHEBI:57783"/>
        <dbReference type="ChEBI" id="CHEBI:58349"/>
        <dbReference type="EC" id="1.1.1.179"/>
    </reaction>
</comment>
<dbReference type="Proteomes" id="UP000807353">
    <property type="component" value="Unassembled WGS sequence"/>
</dbReference>
<dbReference type="SUPFAM" id="SSF55347">
    <property type="entry name" value="Glyceraldehyde-3-phosphate dehydrogenase-like, C-terminal domain"/>
    <property type="match status" value="1"/>
</dbReference>
<evidence type="ECO:0000259" key="6">
    <source>
        <dbReference type="Pfam" id="PF01408"/>
    </source>
</evidence>
<keyword evidence="9" id="KW-1185">Reference proteome</keyword>
<dbReference type="GO" id="GO:0000166">
    <property type="term" value="F:nucleotide binding"/>
    <property type="evidence" value="ECO:0007669"/>
    <property type="project" value="InterPro"/>
</dbReference>
<evidence type="ECO:0000313" key="9">
    <source>
        <dbReference type="Proteomes" id="UP000807353"/>
    </source>
</evidence>
<dbReference type="Pfam" id="PF01408">
    <property type="entry name" value="GFO_IDH_MocA"/>
    <property type="match status" value="1"/>
</dbReference>
<accession>A0A9P5XRY5</accession>
<evidence type="ECO:0000256" key="1">
    <source>
        <dbReference type="ARBA" id="ARBA00010928"/>
    </source>
</evidence>
<comment type="similarity">
    <text evidence="1">Belongs to the Gfo/Idh/MocA family.</text>
</comment>
<evidence type="ECO:0000259" key="7">
    <source>
        <dbReference type="Pfam" id="PF22725"/>
    </source>
</evidence>
<proteinExistence type="inferred from homology"/>
<evidence type="ECO:0000256" key="3">
    <source>
        <dbReference type="ARBA" id="ARBA00038984"/>
    </source>
</evidence>
<keyword evidence="2" id="KW-0560">Oxidoreductase</keyword>
<comment type="caution">
    <text evidence="8">The sequence shown here is derived from an EMBL/GenBank/DDBJ whole genome shotgun (WGS) entry which is preliminary data.</text>
</comment>
<dbReference type="OrthoDB" id="64915at2759"/>
<dbReference type="EMBL" id="MU150499">
    <property type="protein sequence ID" value="KAF9455884.1"/>
    <property type="molecule type" value="Genomic_DNA"/>
</dbReference>
<dbReference type="Gene3D" id="3.30.360.10">
    <property type="entry name" value="Dihydrodipicolinate Reductase, domain 2"/>
    <property type="match status" value="1"/>
</dbReference>
<reference evidence="8" key="1">
    <citation type="submission" date="2020-11" db="EMBL/GenBank/DDBJ databases">
        <authorList>
            <consortium name="DOE Joint Genome Institute"/>
            <person name="Ahrendt S."/>
            <person name="Riley R."/>
            <person name="Andreopoulos W."/>
            <person name="Labutti K."/>
            <person name="Pangilinan J."/>
            <person name="Ruiz-Duenas F.J."/>
            <person name="Barrasa J.M."/>
            <person name="Sanchez-Garcia M."/>
            <person name="Camarero S."/>
            <person name="Miyauchi S."/>
            <person name="Serrano A."/>
            <person name="Linde D."/>
            <person name="Babiker R."/>
            <person name="Drula E."/>
            <person name="Ayuso-Fernandez I."/>
            <person name="Pacheco R."/>
            <person name="Padilla G."/>
            <person name="Ferreira P."/>
            <person name="Barriuso J."/>
            <person name="Kellner H."/>
            <person name="Castanera R."/>
            <person name="Alfaro M."/>
            <person name="Ramirez L."/>
            <person name="Pisabarro A.G."/>
            <person name="Kuo A."/>
            <person name="Tritt A."/>
            <person name="Lipzen A."/>
            <person name="He G."/>
            <person name="Yan M."/>
            <person name="Ng V."/>
            <person name="Cullen D."/>
            <person name="Martin F."/>
            <person name="Rosso M.-N."/>
            <person name="Henrissat B."/>
            <person name="Hibbett D."/>
            <person name="Martinez A.T."/>
            <person name="Grigoriev I.V."/>
        </authorList>
    </citation>
    <scope>NUCLEOTIDE SEQUENCE</scope>
    <source>
        <strain evidence="8">CBS 247.69</strain>
    </source>
</reference>
<dbReference type="Gene3D" id="3.40.50.720">
    <property type="entry name" value="NAD(P)-binding Rossmann-like Domain"/>
    <property type="match status" value="1"/>
</dbReference>
<evidence type="ECO:0000313" key="8">
    <source>
        <dbReference type="EMBL" id="KAF9455884.1"/>
    </source>
</evidence>
<dbReference type="InterPro" id="IPR000683">
    <property type="entry name" value="Gfo/Idh/MocA-like_OxRdtase_N"/>
</dbReference>
<dbReference type="PANTHER" id="PTHR22604:SF105">
    <property type="entry name" value="TRANS-1,2-DIHYDROBENZENE-1,2-DIOL DEHYDROGENASE"/>
    <property type="match status" value="1"/>
</dbReference>
<feature type="domain" description="Gfo/Idh/MocA-like oxidoreductase N-terminal" evidence="6">
    <location>
        <begin position="30"/>
        <end position="150"/>
    </location>
</feature>
<dbReference type="PANTHER" id="PTHR22604">
    <property type="entry name" value="OXIDOREDUCTASES"/>
    <property type="match status" value="1"/>
</dbReference>
<sequence>MLDFFFRLYYISNPPKVAAQSASSNPKPLKFGCLGAAKITPGALVNPSHTHPEVVLYAVAARDKARAEEFATKHGFQKAYGGSMGYQEMINDPEVDVIYNPLPNGLHFEWTMKALKGGKHVLLEKPATDTANEAAQIYALAERKGLVVLEAFHYRFHPAIQRVKAILDSKELGAITNISISLTAPSGTAKDDDIRWKYELGGGSTMDPGSYTVNALHYLASSNPSSVMKASAVPYSSAPEHKKVDQRFTATLAFENNIVGELYSNLNESRIFGIIPRIPKLTATVQCESGYIEIFNFLIPSYYHYITVAPSGGPRRTEKAYSFKGSAKGEDWWTTYRYQMEAFVDKVQGRTPQTWLEPQETIENMKWIEAIYDKDGFGSRPHSTYVFHDDKDTK</sequence>
<dbReference type="InterPro" id="IPR050984">
    <property type="entry name" value="Gfo/Idh/MocA_domain"/>
</dbReference>
<dbReference type="Pfam" id="PF22725">
    <property type="entry name" value="GFO_IDH_MocA_C3"/>
    <property type="match status" value="1"/>
</dbReference>
<gene>
    <name evidence="8" type="ORF">BDZ94DRAFT_511318</name>
</gene>